<evidence type="ECO:0000313" key="2">
    <source>
        <dbReference type="EMBL" id="KIM55665.1"/>
    </source>
</evidence>
<reference evidence="2 3" key="1">
    <citation type="submission" date="2014-04" db="EMBL/GenBank/DDBJ databases">
        <authorList>
            <consortium name="DOE Joint Genome Institute"/>
            <person name="Kuo A."/>
            <person name="Kohler A."/>
            <person name="Nagy L.G."/>
            <person name="Floudas D."/>
            <person name="Copeland A."/>
            <person name="Barry K.W."/>
            <person name="Cichocki N."/>
            <person name="Veneault-Fourrey C."/>
            <person name="LaButti K."/>
            <person name="Lindquist E.A."/>
            <person name="Lipzen A."/>
            <person name="Lundell T."/>
            <person name="Morin E."/>
            <person name="Murat C."/>
            <person name="Sun H."/>
            <person name="Tunlid A."/>
            <person name="Henrissat B."/>
            <person name="Grigoriev I.V."/>
            <person name="Hibbett D.S."/>
            <person name="Martin F."/>
            <person name="Nordberg H.P."/>
            <person name="Cantor M.N."/>
            <person name="Hua S.X."/>
        </authorList>
    </citation>
    <scope>NUCLEOTIDE SEQUENCE [LARGE SCALE GENOMIC DNA]</scope>
    <source>
        <strain evidence="2 3">Foug A</strain>
    </source>
</reference>
<organism evidence="2 3">
    <name type="scientific">Scleroderma citrinum Foug A</name>
    <dbReference type="NCBI Taxonomy" id="1036808"/>
    <lineage>
        <taxon>Eukaryota</taxon>
        <taxon>Fungi</taxon>
        <taxon>Dikarya</taxon>
        <taxon>Basidiomycota</taxon>
        <taxon>Agaricomycotina</taxon>
        <taxon>Agaricomycetes</taxon>
        <taxon>Agaricomycetidae</taxon>
        <taxon>Boletales</taxon>
        <taxon>Sclerodermatineae</taxon>
        <taxon>Sclerodermataceae</taxon>
        <taxon>Scleroderma</taxon>
    </lineage>
</organism>
<evidence type="ECO:0000256" key="1">
    <source>
        <dbReference type="SAM" id="MobiDB-lite"/>
    </source>
</evidence>
<dbReference type="OrthoDB" id="2708208at2759"/>
<protein>
    <submittedName>
        <fullName evidence="2">Uncharacterized protein</fullName>
    </submittedName>
</protein>
<sequence length="101" mass="11421">MPRRGSTKIQGLSKSISLHGFRGCVQYTKVLHTAKQDDCLREINELCIASLRALPVEDWDAADQMFEDQGMNIQYDEPVPFQSPESDHDSEDDEDEFSGLS</sequence>
<dbReference type="AlphaFoldDB" id="A0A0C3D4H0"/>
<dbReference type="InParanoid" id="A0A0C3D4H0"/>
<evidence type="ECO:0000313" key="3">
    <source>
        <dbReference type="Proteomes" id="UP000053989"/>
    </source>
</evidence>
<keyword evidence="3" id="KW-1185">Reference proteome</keyword>
<accession>A0A0C3D4H0</accession>
<feature type="compositionally biased region" description="Acidic residues" evidence="1">
    <location>
        <begin position="88"/>
        <end position="101"/>
    </location>
</feature>
<dbReference type="EMBL" id="KN822130">
    <property type="protein sequence ID" value="KIM55665.1"/>
    <property type="molecule type" value="Genomic_DNA"/>
</dbReference>
<reference evidence="3" key="2">
    <citation type="submission" date="2015-01" db="EMBL/GenBank/DDBJ databases">
        <title>Evolutionary Origins and Diversification of the Mycorrhizal Mutualists.</title>
        <authorList>
            <consortium name="DOE Joint Genome Institute"/>
            <consortium name="Mycorrhizal Genomics Consortium"/>
            <person name="Kohler A."/>
            <person name="Kuo A."/>
            <person name="Nagy L.G."/>
            <person name="Floudas D."/>
            <person name="Copeland A."/>
            <person name="Barry K.W."/>
            <person name="Cichocki N."/>
            <person name="Veneault-Fourrey C."/>
            <person name="LaButti K."/>
            <person name="Lindquist E.A."/>
            <person name="Lipzen A."/>
            <person name="Lundell T."/>
            <person name="Morin E."/>
            <person name="Murat C."/>
            <person name="Riley R."/>
            <person name="Ohm R."/>
            <person name="Sun H."/>
            <person name="Tunlid A."/>
            <person name="Henrissat B."/>
            <person name="Grigoriev I.V."/>
            <person name="Hibbett D.S."/>
            <person name="Martin F."/>
        </authorList>
    </citation>
    <scope>NUCLEOTIDE SEQUENCE [LARGE SCALE GENOMIC DNA]</scope>
    <source>
        <strain evidence="3">Foug A</strain>
    </source>
</reference>
<feature type="region of interest" description="Disordered" evidence="1">
    <location>
        <begin position="75"/>
        <end position="101"/>
    </location>
</feature>
<gene>
    <name evidence="2" type="ORF">SCLCIDRAFT_134238</name>
</gene>
<dbReference type="Proteomes" id="UP000053989">
    <property type="component" value="Unassembled WGS sequence"/>
</dbReference>
<dbReference type="HOGENOM" id="CLU_2293328_0_0_1"/>
<proteinExistence type="predicted"/>
<name>A0A0C3D4H0_9AGAM</name>